<evidence type="ECO:0000313" key="4">
    <source>
        <dbReference type="Proteomes" id="UP000252914"/>
    </source>
</evidence>
<dbReference type="RefSeq" id="WP_114021921.1">
    <property type="nucleotide sequence ID" value="NZ_QOIN01000040.1"/>
</dbReference>
<dbReference type="Proteomes" id="UP000252914">
    <property type="component" value="Unassembled WGS sequence"/>
</dbReference>
<dbReference type="InterPro" id="IPR036412">
    <property type="entry name" value="HAD-like_sf"/>
</dbReference>
<dbReference type="PANTHER" id="PTHR31284:SF10">
    <property type="entry name" value="ACID PHOSPHATASE-LIKE PROTEIN"/>
    <property type="match status" value="1"/>
</dbReference>
<comment type="caution">
    <text evidence="3">The sequence shown here is derived from an EMBL/GenBank/DDBJ whole genome shotgun (WGS) entry which is preliminary data.</text>
</comment>
<dbReference type="InterPro" id="IPR023214">
    <property type="entry name" value="HAD_sf"/>
</dbReference>
<gene>
    <name evidence="3" type="ORF">DTL70_12125</name>
</gene>
<dbReference type="Gene3D" id="3.40.50.1000">
    <property type="entry name" value="HAD superfamily/HAD-like"/>
    <property type="match status" value="1"/>
</dbReference>
<organism evidence="3 4">
    <name type="scientific">Streptomyces diacarni</name>
    <dbReference type="NCBI Taxonomy" id="2800381"/>
    <lineage>
        <taxon>Bacteria</taxon>
        <taxon>Bacillati</taxon>
        <taxon>Actinomycetota</taxon>
        <taxon>Actinomycetes</taxon>
        <taxon>Kitasatosporales</taxon>
        <taxon>Streptomycetaceae</taxon>
        <taxon>Streptomyces</taxon>
    </lineage>
</organism>
<proteinExistence type="predicted"/>
<dbReference type="AlphaFoldDB" id="A0A367F394"/>
<dbReference type="PANTHER" id="PTHR31284">
    <property type="entry name" value="ACID PHOSPHATASE-LIKE PROTEIN"/>
    <property type="match status" value="1"/>
</dbReference>
<evidence type="ECO:0000256" key="2">
    <source>
        <dbReference type="SAM" id="SignalP"/>
    </source>
</evidence>
<dbReference type="SUPFAM" id="SSF56784">
    <property type="entry name" value="HAD-like"/>
    <property type="match status" value="1"/>
</dbReference>
<feature type="chain" id="PRO_5017033202" evidence="2">
    <location>
        <begin position="32"/>
        <end position="268"/>
    </location>
</feature>
<dbReference type="InterPro" id="IPR005519">
    <property type="entry name" value="Acid_phosphat_B-like"/>
</dbReference>
<evidence type="ECO:0000256" key="1">
    <source>
        <dbReference type="ARBA" id="ARBA00022729"/>
    </source>
</evidence>
<dbReference type="EMBL" id="QOIN01000040">
    <property type="protein sequence ID" value="RCG24352.1"/>
    <property type="molecule type" value="Genomic_DNA"/>
</dbReference>
<protein>
    <submittedName>
        <fullName evidence="3">Acid phosphatase</fullName>
    </submittedName>
</protein>
<evidence type="ECO:0000313" key="3">
    <source>
        <dbReference type="EMBL" id="RCG24352.1"/>
    </source>
</evidence>
<reference evidence="3 4" key="1">
    <citation type="submission" date="2018-06" db="EMBL/GenBank/DDBJ databases">
        <title>Streptomyces reniochalinae sp. nov. and Streptomyces diacarnus sp. nov. from marine sponges.</title>
        <authorList>
            <person name="Li L."/>
        </authorList>
    </citation>
    <scope>NUCLEOTIDE SEQUENCE [LARGE SCALE GENOMIC DNA]</scope>
    <source>
        <strain evidence="3 4">LHW51701</strain>
    </source>
</reference>
<dbReference type="Pfam" id="PF03767">
    <property type="entry name" value="Acid_phosphat_B"/>
    <property type="match status" value="1"/>
</dbReference>
<keyword evidence="1 2" id="KW-0732">Signal</keyword>
<accession>A0A367F394</accession>
<name>A0A367F394_9ACTN</name>
<feature type="signal peptide" evidence="2">
    <location>
        <begin position="1"/>
        <end position="31"/>
    </location>
</feature>
<sequence length="268" mass="29986">MSRRSVRTVLPLVAVAALAGTAFFGVGQATAEHAVPRSDKEIPNLDQVKTKIEAYYGDIETGDGEHYASPRGNYAKQTRGIAAKARKDIERDLHGHGHHRDGGGHGKSRPAIVLDVDDTTLLTYNFERRIGYNFSPEAQDDYLRTEDMAPVFGMRKFVNWAHDKGVTVFLVTGRAEYQRDWSVRNLKKAGYDMPVDKEHFFLKDEKNPPAYLECGSDCTTVEYKSGTRAHIEDQGYDILANFGDQYSDLAGGHAAREVKLPNPMYYLP</sequence>
<keyword evidence="4" id="KW-1185">Reference proteome</keyword>